<name>A0AAE3GHG8_9PSEU</name>
<gene>
    <name evidence="2" type="ORF">LX83_004315</name>
</gene>
<dbReference type="Proteomes" id="UP001206128">
    <property type="component" value="Unassembled WGS sequence"/>
</dbReference>
<feature type="transmembrane region" description="Helical" evidence="1">
    <location>
        <begin position="183"/>
        <end position="202"/>
    </location>
</feature>
<organism evidence="2 3">
    <name type="scientific">Goodfellowiella coeruleoviolacea</name>
    <dbReference type="NCBI Taxonomy" id="334858"/>
    <lineage>
        <taxon>Bacteria</taxon>
        <taxon>Bacillati</taxon>
        <taxon>Actinomycetota</taxon>
        <taxon>Actinomycetes</taxon>
        <taxon>Pseudonocardiales</taxon>
        <taxon>Pseudonocardiaceae</taxon>
        <taxon>Goodfellowiella</taxon>
    </lineage>
</organism>
<sequence>MLRQDRTFGLAGSSPGSLEGIMVTTVDSPAVGGLAPALRRLYFVRFAFAIVWAILVFLTTKSGLGAVGAVLVVVYPLFDLGSAVVDARSAKGNGSVRGLYVNMVISLLATIGVGVAAASGIPAVLRVWGAWAIVAGLVQLIVGVIRRKMGGQWPMILSGGISVLAGANFIIGASGANPSLTHVAGYAVLGGIFFLVSAIRLGRAAQGN</sequence>
<feature type="transmembrane region" description="Helical" evidence="1">
    <location>
        <begin position="152"/>
        <end position="171"/>
    </location>
</feature>
<keyword evidence="1" id="KW-1133">Transmembrane helix</keyword>
<evidence type="ECO:0000313" key="3">
    <source>
        <dbReference type="Proteomes" id="UP001206128"/>
    </source>
</evidence>
<protein>
    <submittedName>
        <fullName evidence="2">Uncharacterized membrane protein HdeD, DUF308 family</fullName>
    </submittedName>
</protein>
<feature type="transmembrane region" description="Helical" evidence="1">
    <location>
        <begin position="42"/>
        <end position="60"/>
    </location>
</feature>
<evidence type="ECO:0000313" key="2">
    <source>
        <dbReference type="EMBL" id="MCP2167442.1"/>
    </source>
</evidence>
<keyword evidence="1" id="KW-0812">Transmembrane</keyword>
<proteinExistence type="predicted"/>
<keyword evidence="3" id="KW-1185">Reference proteome</keyword>
<keyword evidence="1" id="KW-0472">Membrane</keyword>
<dbReference type="AlphaFoldDB" id="A0AAE3GHG8"/>
<reference evidence="2" key="1">
    <citation type="submission" date="2022-06" db="EMBL/GenBank/DDBJ databases">
        <title>Genomic Encyclopedia of Archaeal and Bacterial Type Strains, Phase II (KMG-II): from individual species to whole genera.</title>
        <authorList>
            <person name="Goeker M."/>
        </authorList>
    </citation>
    <scope>NUCLEOTIDE SEQUENCE</scope>
    <source>
        <strain evidence="2">DSM 43935</strain>
    </source>
</reference>
<comment type="caution">
    <text evidence="2">The sequence shown here is derived from an EMBL/GenBank/DDBJ whole genome shotgun (WGS) entry which is preliminary data.</text>
</comment>
<feature type="transmembrane region" description="Helical" evidence="1">
    <location>
        <begin position="127"/>
        <end position="145"/>
    </location>
</feature>
<evidence type="ECO:0000256" key="1">
    <source>
        <dbReference type="SAM" id="Phobius"/>
    </source>
</evidence>
<accession>A0AAE3GHG8</accession>
<feature type="transmembrane region" description="Helical" evidence="1">
    <location>
        <begin position="66"/>
        <end position="87"/>
    </location>
</feature>
<feature type="transmembrane region" description="Helical" evidence="1">
    <location>
        <begin position="99"/>
        <end position="121"/>
    </location>
</feature>
<dbReference type="EMBL" id="JAMTCK010000010">
    <property type="protein sequence ID" value="MCP2167442.1"/>
    <property type="molecule type" value="Genomic_DNA"/>
</dbReference>